<evidence type="ECO:0000313" key="1">
    <source>
        <dbReference type="EMBL" id="SVD24625.1"/>
    </source>
</evidence>
<reference evidence="1" key="1">
    <citation type="submission" date="2018-05" db="EMBL/GenBank/DDBJ databases">
        <authorList>
            <person name="Lanie J.A."/>
            <person name="Ng W.-L."/>
            <person name="Kazmierczak K.M."/>
            <person name="Andrzejewski T.M."/>
            <person name="Davidsen T.M."/>
            <person name="Wayne K.J."/>
            <person name="Tettelin H."/>
            <person name="Glass J.I."/>
            <person name="Rusch D."/>
            <person name="Podicherti R."/>
            <person name="Tsui H.-C.T."/>
            <person name="Winkler M.E."/>
        </authorList>
    </citation>
    <scope>NUCLEOTIDE SEQUENCE</scope>
</reference>
<proteinExistence type="predicted"/>
<dbReference type="AlphaFoldDB" id="A0A382TSA1"/>
<protein>
    <submittedName>
        <fullName evidence="1">Uncharacterized protein</fullName>
    </submittedName>
</protein>
<accession>A0A382TSA1</accession>
<organism evidence="1">
    <name type="scientific">marine metagenome</name>
    <dbReference type="NCBI Taxonomy" id="408172"/>
    <lineage>
        <taxon>unclassified sequences</taxon>
        <taxon>metagenomes</taxon>
        <taxon>ecological metagenomes</taxon>
    </lineage>
</organism>
<name>A0A382TSA1_9ZZZZ</name>
<dbReference type="EMBL" id="UINC01138586">
    <property type="protein sequence ID" value="SVD24625.1"/>
    <property type="molecule type" value="Genomic_DNA"/>
</dbReference>
<gene>
    <name evidence="1" type="ORF">METZ01_LOCUS377479</name>
</gene>
<sequence>MLSIIYYNNKSHSFVKTSLIVTTVNLNQNTLKYQSLLRTKERKPLQNDKLSKKLN</sequence>